<evidence type="ECO:0000256" key="4">
    <source>
        <dbReference type="SAM" id="MobiDB-lite"/>
    </source>
</evidence>
<organism evidence="6 7">
    <name type="scientific">Aphanomyces stellatus</name>
    <dbReference type="NCBI Taxonomy" id="120398"/>
    <lineage>
        <taxon>Eukaryota</taxon>
        <taxon>Sar</taxon>
        <taxon>Stramenopiles</taxon>
        <taxon>Oomycota</taxon>
        <taxon>Saprolegniomycetes</taxon>
        <taxon>Saprolegniales</taxon>
        <taxon>Verrucalvaceae</taxon>
        <taxon>Aphanomyces</taxon>
    </lineage>
</organism>
<dbReference type="InterPro" id="IPR032675">
    <property type="entry name" value="LRR_dom_sf"/>
</dbReference>
<dbReference type="PANTHER" id="PTHR24113">
    <property type="entry name" value="RAN GTPASE-ACTIVATING PROTEIN 1"/>
    <property type="match status" value="1"/>
</dbReference>
<feature type="region of interest" description="Disordered" evidence="4">
    <location>
        <begin position="1"/>
        <end position="23"/>
    </location>
</feature>
<protein>
    <submittedName>
        <fullName evidence="6">Aste57867_21190 protein</fullName>
    </submittedName>
</protein>
<dbReference type="GO" id="GO:0005096">
    <property type="term" value="F:GTPase activator activity"/>
    <property type="evidence" value="ECO:0007669"/>
    <property type="project" value="UniProtKB-KW"/>
</dbReference>
<keyword evidence="2" id="KW-0433">Leucine-rich repeat</keyword>
<dbReference type="SMART" id="SM00368">
    <property type="entry name" value="LRR_RI"/>
    <property type="match status" value="3"/>
</dbReference>
<name>A0A485LHH2_9STRA</name>
<keyword evidence="1" id="KW-0343">GTPase activation</keyword>
<evidence type="ECO:0000313" key="7">
    <source>
        <dbReference type="Proteomes" id="UP000332933"/>
    </source>
</evidence>
<evidence type="ECO:0000256" key="3">
    <source>
        <dbReference type="ARBA" id="ARBA00022737"/>
    </source>
</evidence>
<evidence type="ECO:0000256" key="1">
    <source>
        <dbReference type="ARBA" id="ARBA00022468"/>
    </source>
</evidence>
<evidence type="ECO:0000313" key="5">
    <source>
        <dbReference type="EMBL" id="KAF0687051.1"/>
    </source>
</evidence>
<dbReference type="GO" id="GO:0048471">
    <property type="term" value="C:perinuclear region of cytoplasm"/>
    <property type="evidence" value="ECO:0007669"/>
    <property type="project" value="TreeGrafter"/>
</dbReference>
<dbReference type="SUPFAM" id="SSF52047">
    <property type="entry name" value="RNI-like"/>
    <property type="match status" value="1"/>
</dbReference>
<dbReference type="GO" id="GO:0031267">
    <property type="term" value="F:small GTPase binding"/>
    <property type="evidence" value="ECO:0007669"/>
    <property type="project" value="TreeGrafter"/>
</dbReference>
<dbReference type="GO" id="GO:0005829">
    <property type="term" value="C:cytosol"/>
    <property type="evidence" value="ECO:0007669"/>
    <property type="project" value="TreeGrafter"/>
</dbReference>
<keyword evidence="3" id="KW-0677">Repeat</keyword>
<dbReference type="AlphaFoldDB" id="A0A485LHH2"/>
<dbReference type="Gene3D" id="3.80.10.10">
    <property type="entry name" value="Ribonuclease Inhibitor"/>
    <property type="match status" value="1"/>
</dbReference>
<dbReference type="EMBL" id="VJMH01006959">
    <property type="protein sequence ID" value="KAF0687051.1"/>
    <property type="molecule type" value="Genomic_DNA"/>
</dbReference>
<feature type="compositionally biased region" description="Polar residues" evidence="4">
    <location>
        <begin position="7"/>
        <end position="23"/>
    </location>
</feature>
<dbReference type="PANTHER" id="PTHR24113:SF12">
    <property type="entry name" value="RAN GTPASE-ACTIVATING PROTEIN 1"/>
    <property type="match status" value="1"/>
</dbReference>
<dbReference type="GO" id="GO:0006913">
    <property type="term" value="P:nucleocytoplasmic transport"/>
    <property type="evidence" value="ECO:0007669"/>
    <property type="project" value="TreeGrafter"/>
</dbReference>
<gene>
    <name evidence="6" type="primary">Aste57867_21190</name>
    <name evidence="5" type="ORF">As57867_021122</name>
    <name evidence="6" type="ORF">ASTE57867_21190</name>
</gene>
<reference evidence="6 7" key="1">
    <citation type="submission" date="2019-03" db="EMBL/GenBank/DDBJ databases">
        <authorList>
            <person name="Gaulin E."/>
            <person name="Dumas B."/>
        </authorList>
    </citation>
    <scope>NUCLEOTIDE SEQUENCE [LARGE SCALE GENOMIC DNA]</scope>
    <source>
        <strain evidence="6">CBS 568.67</strain>
    </source>
</reference>
<reference evidence="5" key="2">
    <citation type="submission" date="2019-06" db="EMBL/GenBank/DDBJ databases">
        <title>Genomics analysis of Aphanomyces spp. identifies a new class of oomycete effector associated with host adaptation.</title>
        <authorList>
            <person name="Gaulin E."/>
        </authorList>
    </citation>
    <scope>NUCLEOTIDE SEQUENCE</scope>
    <source>
        <strain evidence="5">CBS 578.67</strain>
    </source>
</reference>
<evidence type="ECO:0000313" key="6">
    <source>
        <dbReference type="EMBL" id="VFT97864.1"/>
    </source>
</evidence>
<dbReference type="Pfam" id="PF13516">
    <property type="entry name" value="LRR_6"/>
    <property type="match status" value="1"/>
</dbReference>
<proteinExistence type="predicted"/>
<dbReference type="OrthoDB" id="120976at2759"/>
<dbReference type="InterPro" id="IPR001611">
    <property type="entry name" value="Leu-rich_rpt"/>
</dbReference>
<dbReference type="InterPro" id="IPR027038">
    <property type="entry name" value="RanGap"/>
</dbReference>
<evidence type="ECO:0000256" key="2">
    <source>
        <dbReference type="ARBA" id="ARBA00022614"/>
    </source>
</evidence>
<sequence>MLEEATSGHQLHSPQETRSNVSLNLPLPPEAMQRVAHYIEDIDTFFTFLEAFVETDVLGPFQHVWDLSLTVSRSKLWPNISMSQESAYPSSVTMITPCYPAVNVIGQVDWVVLEQYIQPATPLAWSYRHAPLNTLTPWMSQLRFHRIVSLHIDAAIDIGIVDVLPLIPQLRTLWMTVYDNRLTGALMSFVQYSAITSLSLHSDVVQDQDASERSHLTSAHIGCLTKWLLHNPVCVLEMDSFQVRTTATAMKPFYEAVFDRAMPLRLYSQEGLPLPGLSTYGFAHPIGVRSLNLESCGLNAAATRTLSEGLVDSHVTILNISYNDIGAVGVRAIARMLARTRIRKLDMSSVGMDDTTCINLAAALPKSRVQLLNLIGNDVSQVGACGLAARVQSCPLLKVLYVQVNEVGVVGASTLIEGLGRREQAPGTLLCIFTSRRSKAEALYLTSLATEFPSIEECCVHTSIVHSMRWSALT</sequence>
<keyword evidence="7" id="KW-1185">Reference proteome</keyword>
<accession>A0A485LHH2</accession>
<dbReference type="EMBL" id="CAADRA010006985">
    <property type="protein sequence ID" value="VFT97864.1"/>
    <property type="molecule type" value="Genomic_DNA"/>
</dbReference>
<dbReference type="Proteomes" id="UP000332933">
    <property type="component" value="Unassembled WGS sequence"/>
</dbReference>
<dbReference type="GO" id="GO:0005634">
    <property type="term" value="C:nucleus"/>
    <property type="evidence" value="ECO:0007669"/>
    <property type="project" value="TreeGrafter"/>
</dbReference>